<keyword evidence="3" id="KW-1185">Reference proteome</keyword>
<proteinExistence type="predicted"/>
<name>A0A4U1B3B8_9GAMM</name>
<dbReference type="PROSITE" id="PS51257">
    <property type="entry name" value="PROKAR_LIPOPROTEIN"/>
    <property type="match status" value="1"/>
</dbReference>
<dbReference type="PROSITE" id="PS51352">
    <property type="entry name" value="THIOREDOXIN_2"/>
    <property type="match status" value="1"/>
</dbReference>
<dbReference type="SUPFAM" id="SSF52833">
    <property type="entry name" value="Thioredoxin-like"/>
    <property type="match status" value="1"/>
</dbReference>
<organism evidence="2 3">
    <name type="scientific">Thalassotalea mangrovi</name>
    <dbReference type="NCBI Taxonomy" id="2572245"/>
    <lineage>
        <taxon>Bacteria</taxon>
        <taxon>Pseudomonadati</taxon>
        <taxon>Pseudomonadota</taxon>
        <taxon>Gammaproteobacteria</taxon>
        <taxon>Alteromonadales</taxon>
        <taxon>Colwelliaceae</taxon>
        <taxon>Thalassotalea</taxon>
    </lineage>
</organism>
<dbReference type="Gene3D" id="3.40.30.10">
    <property type="entry name" value="Glutaredoxin"/>
    <property type="match status" value="1"/>
</dbReference>
<dbReference type="OrthoDB" id="6398367at2"/>
<dbReference type="EMBL" id="SWDB01000030">
    <property type="protein sequence ID" value="TKB44199.1"/>
    <property type="molecule type" value="Genomic_DNA"/>
</dbReference>
<dbReference type="RefSeq" id="WP_136736450.1">
    <property type="nucleotide sequence ID" value="NZ_SWDB01000030.1"/>
</dbReference>
<dbReference type="Proteomes" id="UP000307999">
    <property type="component" value="Unassembled WGS sequence"/>
</dbReference>
<feature type="domain" description="Thioredoxin" evidence="1">
    <location>
        <begin position="43"/>
        <end position="165"/>
    </location>
</feature>
<accession>A0A4U1B3B8</accession>
<dbReference type="InterPro" id="IPR013766">
    <property type="entry name" value="Thioredoxin_domain"/>
</dbReference>
<evidence type="ECO:0000313" key="3">
    <source>
        <dbReference type="Proteomes" id="UP000307999"/>
    </source>
</evidence>
<sequence length="165" mass="18717">MLINHAKNILQQGMLTISLLFLTACQAGTSAVAEPSYGPMDAQELLTQYPKFTLSYENFTPTEQDLAALATITGDIKVKIFFGTWCHDSEREVPRFIKLAEQHPQLQYQLISLDYQKSDPDGQAERYQVKFTPTFVIIKDGRELGRIIERPQHSIAKDLADISQR</sequence>
<comment type="caution">
    <text evidence="2">The sequence shown here is derived from an EMBL/GenBank/DDBJ whole genome shotgun (WGS) entry which is preliminary data.</text>
</comment>
<reference evidence="2 3" key="1">
    <citation type="submission" date="2019-04" db="EMBL/GenBank/DDBJ databases">
        <title>Thalassotalea guangxiensis sp. nov., isolated from sediment of the coastal wetland.</title>
        <authorList>
            <person name="Zheng S."/>
            <person name="Zhang D."/>
        </authorList>
    </citation>
    <scope>NUCLEOTIDE SEQUENCE [LARGE SCALE GENOMIC DNA]</scope>
    <source>
        <strain evidence="2 3">ZS-4</strain>
    </source>
</reference>
<dbReference type="CDD" id="cd02947">
    <property type="entry name" value="TRX_family"/>
    <property type="match status" value="1"/>
</dbReference>
<dbReference type="AlphaFoldDB" id="A0A4U1B3B8"/>
<gene>
    <name evidence="2" type="ORF">E8M12_12320</name>
</gene>
<dbReference type="InterPro" id="IPR036249">
    <property type="entry name" value="Thioredoxin-like_sf"/>
</dbReference>
<evidence type="ECO:0000259" key="1">
    <source>
        <dbReference type="PROSITE" id="PS51352"/>
    </source>
</evidence>
<dbReference type="Pfam" id="PF14595">
    <property type="entry name" value="Thioredoxin_9"/>
    <property type="match status" value="1"/>
</dbReference>
<protein>
    <submittedName>
        <fullName evidence="2">Thioredoxin family protein</fullName>
    </submittedName>
</protein>
<evidence type="ECO:0000313" key="2">
    <source>
        <dbReference type="EMBL" id="TKB44199.1"/>
    </source>
</evidence>